<dbReference type="InterPro" id="IPR003750">
    <property type="entry name" value="Put_MeTrfase-C9orf114-like"/>
</dbReference>
<evidence type="ECO:0000313" key="3">
    <source>
        <dbReference type="EMBL" id="OQR73466.1"/>
    </source>
</evidence>
<comment type="caution">
    <text evidence="3">The sequence shown here is derived from an EMBL/GenBank/DDBJ whole genome shotgun (WGS) entry which is preliminary data.</text>
</comment>
<proteinExistence type="inferred from homology"/>
<evidence type="ECO:0000313" key="4">
    <source>
        <dbReference type="Proteomes" id="UP000192247"/>
    </source>
</evidence>
<dbReference type="PANTHER" id="PTHR12150:SF13">
    <property type="entry name" value="METHYLTRANSFERASE C9ORF114-RELATED"/>
    <property type="match status" value="1"/>
</dbReference>
<keyword evidence="4" id="KW-1185">Reference proteome</keyword>
<sequence>MGGDCKRRQRGDPASGIGGSSASSSKRPCHEKPSANALVSLRKAKKRTISVAVCASILDSLKGEGAKHRVIAQVARGAVIFRVSEIIVIDDAHKNPNFSVSKDANLFKLILEYLDSPQYLRKALFPMCLELKAVGVCPPLDATHHV</sequence>
<dbReference type="STRING" id="418985.A0A1V9XJ33"/>
<dbReference type="Proteomes" id="UP000192247">
    <property type="component" value="Unassembled WGS sequence"/>
</dbReference>
<dbReference type="CDD" id="cd18086">
    <property type="entry name" value="HsC9orf114-like"/>
    <property type="match status" value="1"/>
</dbReference>
<reference evidence="3 4" key="1">
    <citation type="journal article" date="2017" name="Gigascience">
        <title>Draft genome of the honey bee ectoparasitic mite, Tropilaelaps mercedesae, is shaped by the parasitic life history.</title>
        <authorList>
            <person name="Dong X."/>
            <person name="Armstrong S.D."/>
            <person name="Xia D."/>
            <person name="Makepeace B.L."/>
            <person name="Darby A.C."/>
            <person name="Kadowaki T."/>
        </authorList>
    </citation>
    <scope>NUCLEOTIDE SEQUENCE [LARGE SCALE GENOMIC DNA]</scope>
    <source>
        <strain evidence="3">Wuxi-XJTLU</strain>
    </source>
</reference>
<comment type="similarity">
    <text evidence="1">Belongs to the class IV-like SAM-binding methyltransferase superfamily.</text>
</comment>
<dbReference type="OrthoDB" id="361029at2759"/>
<dbReference type="PANTHER" id="PTHR12150">
    <property type="entry name" value="CLASS IV SAM-BINDING METHYLTRANSFERASE-RELATED"/>
    <property type="match status" value="1"/>
</dbReference>
<evidence type="ECO:0000256" key="2">
    <source>
        <dbReference type="SAM" id="MobiDB-lite"/>
    </source>
</evidence>
<dbReference type="InParanoid" id="A0A1V9XJ33"/>
<evidence type="ECO:0000256" key="1">
    <source>
        <dbReference type="ARBA" id="ARBA00009841"/>
    </source>
</evidence>
<dbReference type="Pfam" id="PF02598">
    <property type="entry name" value="Methyltrn_RNA_3"/>
    <property type="match status" value="1"/>
</dbReference>
<dbReference type="InterPro" id="IPR029028">
    <property type="entry name" value="Alpha/beta_knot_MTases"/>
</dbReference>
<dbReference type="AlphaFoldDB" id="A0A1V9XJ33"/>
<dbReference type="EMBL" id="MNPL01009893">
    <property type="protein sequence ID" value="OQR73466.1"/>
    <property type="molecule type" value="Genomic_DNA"/>
</dbReference>
<dbReference type="InterPro" id="IPR029026">
    <property type="entry name" value="tRNA_m1G_MTases_N"/>
</dbReference>
<organism evidence="3 4">
    <name type="scientific">Tropilaelaps mercedesae</name>
    <dbReference type="NCBI Taxonomy" id="418985"/>
    <lineage>
        <taxon>Eukaryota</taxon>
        <taxon>Metazoa</taxon>
        <taxon>Ecdysozoa</taxon>
        <taxon>Arthropoda</taxon>
        <taxon>Chelicerata</taxon>
        <taxon>Arachnida</taxon>
        <taxon>Acari</taxon>
        <taxon>Parasitiformes</taxon>
        <taxon>Mesostigmata</taxon>
        <taxon>Gamasina</taxon>
        <taxon>Dermanyssoidea</taxon>
        <taxon>Laelapidae</taxon>
        <taxon>Tropilaelaps</taxon>
    </lineage>
</organism>
<gene>
    <name evidence="3" type="ORF">BIW11_09712</name>
</gene>
<accession>A0A1V9XJ33</accession>
<name>A0A1V9XJ33_9ACAR</name>
<dbReference type="Gene3D" id="3.40.1280.10">
    <property type="match status" value="1"/>
</dbReference>
<feature type="non-terminal residue" evidence="3">
    <location>
        <position position="146"/>
    </location>
</feature>
<protein>
    <submittedName>
        <fullName evidence="3">Uncharacterized protein</fullName>
    </submittedName>
</protein>
<feature type="region of interest" description="Disordered" evidence="2">
    <location>
        <begin position="1"/>
        <end position="31"/>
    </location>
</feature>
<dbReference type="SUPFAM" id="SSF75217">
    <property type="entry name" value="alpha/beta knot"/>
    <property type="match status" value="1"/>
</dbReference>